<reference evidence="3 4" key="1">
    <citation type="journal article" date="2017" name="Genome Biol.">
        <title>New reference genome sequences of hot pepper reveal the massive evolution of plant disease-resistance genes by retroduplication.</title>
        <authorList>
            <person name="Kim S."/>
            <person name="Park J."/>
            <person name="Yeom S.I."/>
            <person name="Kim Y.M."/>
            <person name="Seo E."/>
            <person name="Kim K.T."/>
            <person name="Kim M.S."/>
            <person name="Lee J.M."/>
            <person name="Cheong K."/>
            <person name="Shin H.S."/>
            <person name="Kim S.B."/>
            <person name="Han K."/>
            <person name="Lee J."/>
            <person name="Park M."/>
            <person name="Lee H.A."/>
            <person name="Lee H.Y."/>
            <person name="Lee Y."/>
            <person name="Oh S."/>
            <person name="Lee J.H."/>
            <person name="Choi E."/>
            <person name="Choi E."/>
            <person name="Lee S.E."/>
            <person name="Jeon J."/>
            <person name="Kim H."/>
            <person name="Choi G."/>
            <person name="Song H."/>
            <person name="Lee J."/>
            <person name="Lee S.C."/>
            <person name="Kwon J.K."/>
            <person name="Lee H.Y."/>
            <person name="Koo N."/>
            <person name="Hong Y."/>
            <person name="Kim R.W."/>
            <person name="Kang W.H."/>
            <person name="Huh J.H."/>
            <person name="Kang B.C."/>
            <person name="Yang T.J."/>
            <person name="Lee Y.H."/>
            <person name="Bennetzen J.L."/>
            <person name="Choi D."/>
        </authorList>
    </citation>
    <scope>NUCLEOTIDE SEQUENCE [LARGE SCALE GENOMIC DNA]</scope>
    <source>
        <strain evidence="4">cv. PBC81</strain>
    </source>
</reference>
<sequence length="133" mass="15013">MDCDKGYKSSTYKPVVCNSMQCSFSRSPDCGDCLFKPQPQPRCNNNTCFTFGDNPLIDWFDNSGEVEEDVLAVGFTPDVRVTWPGFIFTCMLRRDMVRLFANGVTVPLFSNSSRGESFSIEDMIVSFQFILVV</sequence>
<dbReference type="Gene3D" id="2.40.70.10">
    <property type="entry name" value="Acid Proteases"/>
    <property type="match status" value="1"/>
</dbReference>
<dbReference type="OrthoDB" id="10469263at2759"/>
<organism evidence="3 4">
    <name type="scientific">Capsicum baccatum</name>
    <name type="common">Peruvian pepper</name>
    <dbReference type="NCBI Taxonomy" id="33114"/>
    <lineage>
        <taxon>Eukaryota</taxon>
        <taxon>Viridiplantae</taxon>
        <taxon>Streptophyta</taxon>
        <taxon>Embryophyta</taxon>
        <taxon>Tracheophyta</taxon>
        <taxon>Spermatophyta</taxon>
        <taxon>Magnoliopsida</taxon>
        <taxon>eudicotyledons</taxon>
        <taxon>Gunneridae</taxon>
        <taxon>Pentapetalae</taxon>
        <taxon>asterids</taxon>
        <taxon>lamiids</taxon>
        <taxon>Solanales</taxon>
        <taxon>Solanaceae</taxon>
        <taxon>Solanoideae</taxon>
        <taxon>Capsiceae</taxon>
        <taxon>Capsicum</taxon>
    </lineage>
</organism>
<dbReference type="STRING" id="33114.A0A2G2XQ43"/>
<dbReference type="Pfam" id="PF14543">
    <property type="entry name" value="TAXi_N"/>
    <property type="match status" value="1"/>
</dbReference>
<evidence type="ECO:0000259" key="2">
    <source>
        <dbReference type="Pfam" id="PF14543"/>
    </source>
</evidence>
<dbReference type="EMBL" id="MLFT02000001">
    <property type="protein sequence ID" value="PHT59471.1"/>
    <property type="molecule type" value="Genomic_DNA"/>
</dbReference>
<evidence type="ECO:0000313" key="4">
    <source>
        <dbReference type="Proteomes" id="UP000224567"/>
    </source>
</evidence>
<evidence type="ECO:0000256" key="1">
    <source>
        <dbReference type="ARBA" id="ARBA00007447"/>
    </source>
</evidence>
<comment type="caution">
    <text evidence="3">The sequence shown here is derived from an EMBL/GenBank/DDBJ whole genome shotgun (WGS) entry which is preliminary data.</text>
</comment>
<protein>
    <recommendedName>
        <fullName evidence="2">Xylanase inhibitor N-terminal domain-containing protein</fullName>
    </recommendedName>
</protein>
<name>A0A2G2XQ43_CAPBA</name>
<gene>
    <name evidence="3" type="ORF">CQW23_01834</name>
</gene>
<dbReference type="InterPro" id="IPR032861">
    <property type="entry name" value="TAXi_N"/>
</dbReference>
<comment type="similarity">
    <text evidence="1">Belongs to the peptidase A1 family.</text>
</comment>
<accession>A0A2G2XQ43</accession>
<dbReference type="AlphaFoldDB" id="A0A2G2XQ43"/>
<evidence type="ECO:0000313" key="3">
    <source>
        <dbReference type="EMBL" id="PHT59471.1"/>
    </source>
</evidence>
<reference evidence="4" key="2">
    <citation type="journal article" date="2017" name="J. Anim. Genet.">
        <title>Multiple reference genome sequences of hot pepper reveal the massive evolution of plant disease resistance genes by retroduplication.</title>
        <authorList>
            <person name="Kim S."/>
            <person name="Park J."/>
            <person name="Yeom S.-I."/>
            <person name="Kim Y.-M."/>
            <person name="Seo E."/>
            <person name="Kim K.-T."/>
            <person name="Kim M.-S."/>
            <person name="Lee J.M."/>
            <person name="Cheong K."/>
            <person name="Shin H.-S."/>
            <person name="Kim S.-B."/>
            <person name="Han K."/>
            <person name="Lee J."/>
            <person name="Park M."/>
            <person name="Lee H.-A."/>
            <person name="Lee H.-Y."/>
            <person name="Lee Y."/>
            <person name="Oh S."/>
            <person name="Lee J.H."/>
            <person name="Choi E."/>
            <person name="Choi E."/>
            <person name="Lee S.E."/>
            <person name="Jeon J."/>
            <person name="Kim H."/>
            <person name="Choi G."/>
            <person name="Song H."/>
            <person name="Lee J."/>
            <person name="Lee S.-C."/>
            <person name="Kwon J.-K."/>
            <person name="Lee H.-Y."/>
            <person name="Koo N."/>
            <person name="Hong Y."/>
            <person name="Kim R.W."/>
            <person name="Kang W.-H."/>
            <person name="Huh J.H."/>
            <person name="Kang B.-C."/>
            <person name="Yang T.-J."/>
            <person name="Lee Y.-H."/>
            <person name="Bennetzen J.L."/>
            <person name="Choi D."/>
        </authorList>
    </citation>
    <scope>NUCLEOTIDE SEQUENCE [LARGE SCALE GENOMIC DNA]</scope>
    <source>
        <strain evidence="4">cv. PBC81</strain>
    </source>
</reference>
<dbReference type="Proteomes" id="UP000224567">
    <property type="component" value="Unassembled WGS sequence"/>
</dbReference>
<keyword evidence="4" id="KW-1185">Reference proteome</keyword>
<dbReference type="InterPro" id="IPR021109">
    <property type="entry name" value="Peptidase_aspartic_dom_sf"/>
</dbReference>
<proteinExistence type="inferred from homology"/>
<feature type="domain" description="Xylanase inhibitor N-terminal" evidence="2">
    <location>
        <begin position="4"/>
        <end position="92"/>
    </location>
</feature>